<feature type="transmembrane region" description="Helical" evidence="7">
    <location>
        <begin position="216"/>
        <end position="238"/>
    </location>
</feature>
<dbReference type="PANTHER" id="PTHR33362">
    <property type="entry name" value="SIALIC ACID TRAP TRANSPORTER PERMEASE PROTEIN SIAT-RELATED"/>
    <property type="match status" value="1"/>
</dbReference>
<feature type="transmembrane region" description="Helical" evidence="7">
    <location>
        <begin position="95"/>
        <end position="116"/>
    </location>
</feature>
<evidence type="ECO:0000313" key="10">
    <source>
        <dbReference type="Proteomes" id="UP000665020"/>
    </source>
</evidence>
<evidence type="ECO:0000256" key="6">
    <source>
        <dbReference type="ARBA" id="ARBA00023136"/>
    </source>
</evidence>
<dbReference type="GO" id="GO:0005886">
    <property type="term" value="C:plasma membrane"/>
    <property type="evidence" value="ECO:0007669"/>
    <property type="project" value="UniProtKB-SubCell"/>
</dbReference>
<evidence type="ECO:0000256" key="2">
    <source>
        <dbReference type="ARBA" id="ARBA00022475"/>
    </source>
</evidence>
<evidence type="ECO:0000259" key="8">
    <source>
        <dbReference type="Pfam" id="PF06808"/>
    </source>
</evidence>
<gene>
    <name evidence="9" type="ORF">GM661_17475</name>
</gene>
<reference evidence="9" key="1">
    <citation type="submission" date="2019-12" db="EMBL/GenBank/DDBJ databases">
        <authorList>
            <person name="zhang j."/>
            <person name="sun C.M."/>
        </authorList>
    </citation>
    <scope>NUCLEOTIDE SEQUENCE</scope>
    <source>
        <strain evidence="9">NS-1</strain>
    </source>
</reference>
<evidence type="ECO:0000256" key="7">
    <source>
        <dbReference type="SAM" id="Phobius"/>
    </source>
</evidence>
<protein>
    <submittedName>
        <fullName evidence="9">TRAP transporter large permease subunit</fullName>
    </submittedName>
</protein>
<feature type="transmembrane region" description="Helical" evidence="7">
    <location>
        <begin position="7"/>
        <end position="36"/>
    </location>
</feature>
<feature type="transmembrane region" description="Helical" evidence="7">
    <location>
        <begin position="244"/>
        <end position="259"/>
    </location>
</feature>
<feature type="transmembrane region" description="Helical" evidence="7">
    <location>
        <begin position="317"/>
        <end position="334"/>
    </location>
</feature>
<keyword evidence="4 7" id="KW-0812">Transmembrane</keyword>
<sequence length="431" mass="46991">MIFSYIFILMLVVFLVSMFMGMPLSFAMIFGSLVYFLGSGKDVFILINQMFTGIDIFTLMAIPFFILAGELMVYSGTGNKLLRLANIFVGRFRGGLAYVNVLASMLFGGCSGSALADVSGLGPLEIELMEEGGYDKDFSVAVTVTSALQGPIIPPSIPLVLIGAVTGVSIGRLLLGGAIPGILIGIAQCSIIFFIAKKRNYPLYNKKNSLKEYLTVVINSLPFLFMPIIILGGIITGVFTPTEASAVAVLYGFILTLIFKRKDIKLKDLYKIIKRSAMVSAALLLLSSASNVFSWILSVEKVPVLLTNYLTTVTDNVYILLFMMNIFLLVWGMFMDSLPAILIIGPVVFPIMVKFGVDPVHFGVVMALNLMIGLITPPYGQAIFTGTIISNLPMEKVIKEIIPFLLASIGILLLITYLPQIILFLPKLYFG</sequence>
<feature type="transmembrane region" description="Helical" evidence="7">
    <location>
        <begin position="341"/>
        <end position="357"/>
    </location>
</feature>
<dbReference type="AlphaFoldDB" id="A0A8A7KHR0"/>
<proteinExistence type="predicted"/>
<dbReference type="PIRSF" id="PIRSF006066">
    <property type="entry name" value="HI0050"/>
    <property type="match status" value="1"/>
</dbReference>
<keyword evidence="5 7" id="KW-1133">Transmembrane helix</keyword>
<accession>A0A8A7KHR0</accession>
<dbReference type="PANTHER" id="PTHR33362:SF2">
    <property type="entry name" value="TRAP TRANSPORTER LARGE PERMEASE PROTEIN"/>
    <property type="match status" value="1"/>
</dbReference>
<keyword evidence="2" id="KW-1003">Cell membrane</keyword>
<dbReference type="Pfam" id="PF06808">
    <property type="entry name" value="DctM"/>
    <property type="match status" value="1"/>
</dbReference>
<dbReference type="Proteomes" id="UP000665020">
    <property type="component" value="Chromosome"/>
</dbReference>
<keyword evidence="3" id="KW-0997">Cell inner membrane</keyword>
<feature type="transmembrane region" description="Helical" evidence="7">
    <location>
        <begin position="279"/>
        <end position="297"/>
    </location>
</feature>
<organism evidence="9 10">
    <name type="scientific">Iocasia fonsfrigidae</name>
    <dbReference type="NCBI Taxonomy" id="2682810"/>
    <lineage>
        <taxon>Bacteria</taxon>
        <taxon>Bacillati</taxon>
        <taxon>Bacillota</taxon>
        <taxon>Clostridia</taxon>
        <taxon>Halanaerobiales</taxon>
        <taxon>Halanaerobiaceae</taxon>
        <taxon>Iocasia</taxon>
    </lineage>
</organism>
<feature type="domain" description="TRAP C4-dicarboxylate transport system permease DctM subunit" evidence="8">
    <location>
        <begin position="11"/>
        <end position="421"/>
    </location>
</feature>
<evidence type="ECO:0000256" key="1">
    <source>
        <dbReference type="ARBA" id="ARBA00004429"/>
    </source>
</evidence>
<keyword evidence="6 7" id="KW-0472">Membrane</keyword>
<feature type="transmembrane region" description="Helical" evidence="7">
    <location>
        <begin position="363"/>
        <end position="389"/>
    </location>
</feature>
<keyword evidence="10" id="KW-1185">Reference proteome</keyword>
<evidence type="ECO:0000256" key="4">
    <source>
        <dbReference type="ARBA" id="ARBA00022692"/>
    </source>
</evidence>
<dbReference type="KEGG" id="ifn:GM661_17475"/>
<dbReference type="NCBIfam" id="TIGR00786">
    <property type="entry name" value="dctM"/>
    <property type="match status" value="1"/>
</dbReference>
<evidence type="ECO:0000313" key="9">
    <source>
        <dbReference type="EMBL" id="QTL99615.1"/>
    </source>
</evidence>
<dbReference type="EMBL" id="CP046640">
    <property type="protein sequence ID" value="QTL99615.1"/>
    <property type="molecule type" value="Genomic_DNA"/>
</dbReference>
<evidence type="ECO:0000256" key="5">
    <source>
        <dbReference type="ARBA" id="ARBA00022989"/>
    </source>
</evidence>
<comment type="subcellular location">
    <subcellularLocation>
        <location evidence="1">Cell inner membrane</location>
        <topology evidence="1">Multi-pass membrane protein</topology>
    </subcellularLocation>
</comment>
<dbReference type="RefSeq" id="WP_230867948.1">
    <property type="nucleotide sequence ID" value="NZ_CP046640.1"/>
</dbReference>
<name>A0A8A7KHR0_9FIRM</name>
<dbReference type="GO" id="GO:0022857">
    <property type="term" value="F:transmembrane transporter activity"/>
    <property type="evidence" value="ECO:0007669"/>
    <property type="project" value="TreeGrafter"/>
</dbReference>
<evidence type="ECO:0000256" key="3">
    <source>
        <dbReference type="ARBA" id="ARBA00022519"/>
    </source>
</evidence>
<feature type="transmembrane region" description="Helical" evidence="7">
    <location>
        <begin position="401"/>
        <end position="425"/>
    </location>
</feature>
<feature type="transmembrane region" description="Helical" evidence="7">
    <location>
        <begin position="56"/>
        <end position="74"/>
    </location>
</feature>
<feature type="transmembrane region" description="Helical" evidence="7">
    <location>
        <begin position="173"/>
        <end position="195"/>
    </location>
</feature>
<dbReference type="InterPro" id="IPR010656">
    <property type="entry name" value="DctM"/>
</dbReference>
<dbReference type="InterPro" id="IPR004681">
    <property type="entry name" value="TRAP_DctM"/>
</dbReference>